<dbReference type="OrthoDB" id="5198189at2"/>
<sequence length="175" mass="19590">MHIYKLTIIALLSALAVGGRIIFTYLPNIQPVTDIIIIGGIFLGPLSAFIMAFIITFLSNVLLGMGIWSIWQALSWGIIGILSGVLAKKFHHLPTWALAIYAALCGYFYGFMISLVSYQVAGHFWPYYLAGLPFDNMHAIGNAVLMFILYPILARLFKKYAANRFPLNNEKMRVL</sequence>
<feature type="transmembrane region" description="Helical" evidence="1">
    <location>
        <begin position="6"/>
        <end position="23"/>
    </location>
</feature>
<protein>
    <submittedName>
        <fullName evidence="2">ECF transporter S component</fullName>
    </submittedName>
</protein>
<feature type="transmembrane region" description="Helical" evidence="1">
    <location>
        <begin position="65"/>
        <end position="86"/>
    </location>
</feature>
<dbReference type="EMBL" id="RCHR01000004">
    <property type="protein sequence ID" value="RLL43677.1"/>
    <property type="molecule type" value="Genomic_DNA"/>
</dbReference>
<evidence type="ECO:0000313" key="2">
    <source>
        <dbReference type="EMBL" id="RLL43677.1"/>
    </source>
</evidence>
<feature type="transmembrane region" description="Helical" evidence="1">
    <location>
        <begin position="139"/>
        <end position="157"/>
    </location>
</feature>
<gene>
    <name evidence="2" type="ORF">D8M04_12190</name>
</gene>
<keyword evidence="1" id="KW-0812">Transmembrane</keyword>
<evidence type="ECO:0000256" key="1">
    <source>
        <dbReference type="SAM" id="Phobius"/>
    </source>
</evidence>
<dbReference type="AlphaFoldDB" id="A0A498D915"/>
<dbReference type="Proteomes" id="UP000270219">
    <property type="component" value="Unassembled WGS sequence"/>
</dbReference>
<dbReference type="InterPro" id="IPR024529">
    <property type="entry name" value="ECF_trnsprt_substrate-spec"/>
</dbReference>
<feature type="transmembrane region" description="Helical" evidence="1">
    <location>
        <begin position="35"/>
        <end position="59"/>
    </location>
</feature>
<organism evidence="2 3">
    <name type="scientific">Oceanobacillus piezotolerans</name>
    <dbReference type="NCBI Taxonomy" id="2448030"/>
    <lineage>
        <taxon>Bacteria</taxon>
        <taxon>Bacillati</taxon>
        <taxon>Bacillota</taxon>
        <taxon>Bacilli</taxon>
        <taxon>Bacillales</taxon>
        <taxon>Bacillaceae</taxon>
        <taxon>Oceanobacillus</taxon>
    </lineage>
</organism>
<dbReference type="GO" id="GO:0022857">
    <property type="term" value="F:transmembrane transporter activity"/>
    <property type="evidence" value="ECO:0007669"/>
    <property type="project" value="InterPro"/>
</dbReference>
<dbReference type="Gene3D" id="1.10.1760.20">
    <property type="match status" value="1"/>
</dbReference>
<feature type="transmembrane region" description="Helical" evidence="1">
    <location>
        <begin position="98"/>
        <end position="119"/>
    </location>
</feature>
<dbReference type="RefSeq" id="WP_121523361.1">
    <property type="nucleotide sequence ID" value="NZ_RCHR01000004.1"/>
</dbReference>
<name>A0A498D915_9BACI</name>
<keyword evidence="1" id="KW-0472">Membrane</keyword>
<proteinExistence type="predicted"/>
<reference evidence="2 3" key="1">
    <citation type="submission" date="2018-10" db="EMBL/GenBank/DDBJ databases">
        <title>Oceanobacillus sp. YLB-02 draft genome.</title>
        <authorList>
            <person name="Yu L."/>
        </authorList>
    </citation>
    <scope>NUCLEOTIDE SEQUENCE [LARGE SCALE GENOMIC DNA]</scope>
    <source>
        <strain evidence="2 3">YLB-02</strain>
    </source>
</reference>
<comment type="caution">
    <text evidence="2">The sequence shown here is derived from an EMBL/GenBank/DDBJ whole genome shotgun (WGS) entry which is preliminary data.</text>
</comment>
<accession>A0A498D915</accession>
<evidence type="ECO:0000313" key="3">
    <source>
        <dbReference type="Proteomes" id="UP000270219"/>
    </source>
</evidence>
<keyword evidence="3" id="KW-1185">Reference proteome</keyword>
<dbReference type="Pfam" id="PF12822">
    <property type="entry name" value="ECF_trnsprt"/>
    <property type="match status" value="1"/>
</dbReference>
<keyword evidence="1" id="KW-1133">Transmembrane helix</keyword>